<feature type="transmembrane region" description="Helical" evidence="1">
    <location>
        <begin position="238"/>
        <end position="262"/>
    </location>
</feature>
<accession>A0A6J7VRG0</accession>
<dbReference type="Pfam" id="PF12730">
    <property type="entry name" value="ABC2_membrane_4"/>
    <property type="match status" value="1"/>
</dbReference>
<reference evidence="2" key="1">
    <citation type="submission" date="2020-05" db="EMBL/GenBank/DDBJ databases">
        <authorList>
            <person name="Chiriac C."/>
            <person name="Salcher M."/>
            <person name="Ghai R."/>
            <person name="Kavagutti S V."/>
        </authorList>
    </citation>
    <scope>NUCLEOTIDE SEQUENCE</scope>
</reference>
<organism evidence="2">
    <name type="scientific">freshwater metagenome</name>
    <dbReference type="NCBI Taxonomy" id="449393"/>
    <lineage>
        <taxon>unclassified sequences</taxon>
        <taxon>metagenomes</taxon>
        <taxon>ecological metagenomes</taxon>
    </lineage>
</organism>
<keyword evidence="1" id="KW-0472">Membrane</keyword>
<evidence type="ECO:0000313" key="2">
    <source>
        <dbReference type="EMBL" id="CAB5103878.1"/>
    </source>
</evidence>
<feature type="transmembrane region" description="Helical" evidence="1">
    <location>
        <begin position="159"/>
        <end position="183"/>
    </location>
</feature>
<dbReference type="PANTHER" id="PTHR37305">
    <property type="entry name" value="INTEGRAL MEMBRANE PROTEIN-RELATED"/>
    <property type="match status" value="1"/>
</dbReference>
<feature type="transmembrane region" description="Helical" evidence="1">
    <location>
        <begin position="190"/>
        <end position="208"/>
    </location>
</feature>
<dbReference type="AlphaFoldDB" id="A0A6J7VRG0"/>
<gene>
    <name evidence="2" type="ORF">UFOPK4410_00112</name>
</gene>
<keyword evidence="1" id="KW-1133">Transmembrane helix</keyword>
<dbReference type="PANTHER" id="PTHR37305:SF1">
    <property type="entry name" value="MEMBRANE PROTEIN"/>
    <property type="match status" value="1"/>
</dbReference>
<evidence type="ECO:0000256" key="1">
    <source>
        <dbReference type="SAM" id="Phobius"/>
    </source>
</evidence>
<feature type="transmembrane region" description="Helical" evidence="1">
    <location>
        <begin position="60"/>
        <end position="85"/>
    </location>
</feature>
<keyword evidence="1" id="KW-0812">Transmembrane</keyword>
<feature type="transmembrane region" description="Helical" evidence="1">
    <location>
        <begin position="17"/>
        <end position="40"/>
    </location>
</feature>
<sequence length="268" mass="28207">MWNVVLSELRKLRRPTLFLGTMGAVVFFSALFSSLLFLLIDSPEGNSDRGRTVTREVLALATGGVQGFSSVGGFLGIIALCVFAAQTAQEYTYGTLRNILVRQPGRLRVLAGKFVAMGIFAIVMIILSAIISVTASVILAPGAEVSTDLWFGVDGRQALITTFVNVTISVIGFGTIGMVLGLLLRSPISAISFGVLWLLIVENLLIAVKNSLEEWMPGAQLAAIASGGAPIGMSTGIAYSHALTVGGLYVAVGAVIASILFVRRDVSN</sequence>
<name>A0A6J7VRG0_9ZZZZ</name>
<proteinExistence type="predicted"/>
<feature type="transmembrane region" description="Helical" evidence="1">
    <location>
        <begin position="114"/>
        <end position="139"/>
    </location>
</feature>
<protein>
    <submittedName>
        <fullName evidence="2">Unannotated protein</fullName>
    </submittedName>
</protein>
<dbReference type="EMBL" id="CAFBRV010000004">
    <property type="protein sequence ID" value="CAB5103878.1"/>
    <property type="molecule type" value="Genomic_DNA"/>
</dbReference>